<evidence type="ECO:0000259" key="2">
    <source>
        <dbReference type="Pfam" id="PF01636"/>
    </source>
</evidence>
<protein>
    <submittedName>
        <fullName evidence="3">Homoserine kinase</fullName>
        <ecNumber evidence="3">2.7.1.39</ecNumber>
    </submittedName>
</protein>
<dbReference type="EC" id="2.7.1.39" evidence="3"/>
<dbReference type="EMBL" id="FUFT01000005">
    <property type="protein sequence ID" value="SJL84720.1"/>
    <property type="molecule type" value="Genomic_DNA"/>
</dbReference>
<comment type="similarity">
    <text evidence="1">Belongs to the pseudomonas-type ThrB family.</text>
</comment>
<dbReference type="GO" id="GO:0009088">
    <property type="term" value="P:threonine biosynthetic process"/>
    <property type="evidence" value="ECO:0007669"/>
    <property type="project" value="TreeGrafter"/>
</dbReference>
<dbReference type="OrthoDB" id="241498at2"/>
<dbReference type="AlphaFoldDB" id="A0A1R4B730"/>
<keyword evidence="3" id="KW-0808">Transferase</keyword>
<dbReference type="PANTHER" id="PTHR21064:SF6">
    <property type="entry name" value="AMINOGLYCOSIDE PHOSPHOTRANSFERASE DOMAIN-CONTAINING PROTEIN"/>
    <property type="match status" value="1"/>
</dbReference>
<dbReference type="Proteomes" id="UP000189475">
    <property type="component" value="Unassembled WGS sequence"/>
</dbReference>
<evidence type="ECO:0000256" key="1">
    <source>
        <dbReference type="ARBA" id="ARBA00038240"/>
    </source>
</evidence>
<reference evidence="3 4" key="1">
    <citation type="submission" date="2017-02" db="EMBL/GenBank/DDBJ databases">
        <authorList>
            <person name="Peterson S.W."/>
        </authorList>
    </citation>
    <scope>NUCLEOTIDE SEQUENCE [LARGE SCALE GENOMIC DNA]</scope>
    <source>
        <strain evidence="3 4">CECT 9027</strain>
    </source>
</reference>
<dbReference type="PANTHER" id="PTHR21064">
    <property type="entry name" value="AMINOGLYCOSIDE PHOSPHOTRANSFERASE DOMAIN-CONTAINING PROTEIN-RELATED"/>
    <property type="match status" value="1"/>
</dbReference>
<keyword evidence="4" id="KW-1185">Reference proteome</keyword>
<dbReference type="RefSeq" id="WP_077315059.1">
    <property type="nucleotide sequence ID" value="NZ_AP024888.1"/>
</dbReference>
<dbReference type="Gene3D" id="3.30.200.20">
    <property type="entry name" value="Phosphorylase Kinase, domain 1"/>
    <property type="match status" value="1"/>
</dbReference>
<proteinExistence type="inferred from homology"/>
<dbReference type="GO" id="GO:0004413">
    <property type="term" value="F:homoserine kinase activity"/>
    <property type="evidence" value="ECO:0007669"/>
    <property type="project" value="UniProtKB-EC"/>
</dbReference>
<dbReference type="InterPro" id="IPR002575">
    <property type="entry name" value="Aminoglycoside_PTrfase"/>
</dbReference>
<dbReference type="SUPFAM" id="SSF56112">
    <property type="entry name" value="Protein kinase-like (PK-like)"/>
    <property type="match status" value="1"/>
</dbReference>
<sequence length="336" mass="39071">MEMEQYDTLTDGDMIAMANEVLTRYLPKHQGEATLICRSENATFKVKTATEQFALRIHRPDYHNALNIQSELEWLAALEAQGFVTPAPIADAQGTKVQHIRVSDDDLRFAVLFRWIEGDMPTTDIDPEQFEPLGEIMARLHLHSIEWQRPEWFKRLEWDHASMLSAEGHWGHWQKVPGLSPQDIETVQHAVDNIATHVHDYGKEAETYGLIHADLRLTNLLFHKGETRVIDFDDCGEGWFMHDIAAAMSFYEHYEHMGQWLNSLLQGYQKVRPLPQRDLNMLPIMIMQRRIQLLAWVGSHQQTEMAKSLGDHWVAETVRLCRDYLDDRWKVLKHAV</sequence>
<feature type="domain" description="Aminoglycoside phosphotransferase" evidence="2">
    <location>
        <begin position="40"/>
        <end position="269"/>
    </location>
</feature>
<gene>
    <name evidence="3" type="primary">thrB_2</name>
    <name evidence="3" type="ORF">VPAL9027_02716</name>
</gene>
<name>A0A1R4B730_9VIBR</name>
<dbReference type="InterPro" id="IPR050249">
    <property type="entry name" value="Pseudomonas-type_ThrB"/>
</dbReference>
<keyword evidence="3" id="KW-0418">Kinase</keyword>
<dbReference type="InterPro" id="IPR011009">
    <property type="entry name" value="Kinase-like_dom_sf"/>
</dbReference>
<dbReference type="Pfam" id="PF01636">
    <property type="entry name" value="APH"/>
    <property type="match status" value="1"/>
</dbReference>
<dbReference type="STRING" id="1918946.VPAL9027_02716"/>
<dbReference type="Gene3D" id="3.90.1200.10">
    <property type="match status" value="1"/>
</dbReference>
<accession>A0A1R4B730</accession>
<evidence type="ECO:0000313" key="4">
    <source>
        <dbReference type="Proteomes" id="UP000189475"/>
    </source>
</evidence>
<organism evidence="3 4">
    <name type="scientific">Vibrio palustris</name>
    <dbReference type="NCBI Taxonomy" id="1918946"/>
    <lineage>
        <taxon>Bacteria</taxon>
        <taxon>Pseudomonadati</taxon>
        <taxon>Pseudomonadota</taxon>
        <taxon>Gammaproteobacteria</taxon>
        <taxon>Vibrionales</taxon>
        <taxon>Vibrionaceae</taxon>
        <taxon>Vibrio</taxon>
    </lineage>
</organism>
<evidence type="ECO:0000313" key="3">
    <source>
        <dbReference type="EMBL" id="SJL84720.1"/>
    </source>
</evidence>